<dbReference type="EMBL" id="JASCZI010031436">
    <property type="protein sequence ID" value="MED6126762.1"/>
    <property type="molecule type" value="Genomic_DNA"/>
</dbReference>
<comment type="caution">
    <text evidence="2">The sequence shown here is derived from an EMBL/GenBank/DDBJ whole genome shotgun (WGS) entry which is preliminary data.</text>
</comment>
<keyword evidence="3" id="KW-1185">Reference proteome</keyword>
<evidence type="ECO:0000313" key="2">
    <source>
        <dbReference type="EMBL" id="MED6126762.1"/>
    </source>
</evidence>
<evidence type="ECO:0000313" key="3">
    <source>
        <dbReference type="Proteomes" id="UP001341840"/>
    </source>
</evidence>
<organism evidence="2 3">
    <name type="scientific">Stylosanthes scabra</name>
    <dbReference type="NCBI Taxonomy" id="79078"/>
    <lineage>
        <taxon>Eukaryota</taxon>
        <taxon>Viridiplantae</taxon>
        <taxon>Streptophyta</taxon>
        <taxon>Embryophyta</taxon>
        <taxon>Tracheophyta</taxon>
        <taxon>Spermatophyta</taxon>
        <taxon>Magnoliopsida</taxon>
        <taxon>eudicotyledons</taxon>
        <taxon>Gunneridae</taxon>
        <taxon>Pentapetalae</taxon>
        <taxon>rosids</taxon>
        <taxon>fabids</taxon>
        <taxon>Fabales</taxon>
        <taxon>Fabaceae</taxon>
        <taxon>Papilionoideae</taxon>
        <taxon>50 kb inversion clade</taxon>
        <taxon>dalbergioids sensu lato</taxon>
        <taxon>Dalbergieae</taxon>
        <taxon>Pterocarpus clade</taxon>
        <taxon>Stylosanthes</taxon>
    </lineage>
</organism>
<proteinExistence type="predicted"/>
<accession>A0ABU6RS11</accession>
<name>A0ABU6RS11_9FABA</name>
<feature type="region of interest" description="Disordered" evidence="1">
    <location>
        <begin position="30"/>
        <end position="53"/>
    </location>
</feature>
<evidence type="ECO:0000256" key="1">
    <source>
        <dbReference type="SAM" id="MobiDB-lite"/>
    </source>
</evidence>
<dbReference type="Proteomes" id="UP001341840">
    <property type="component" value="Unassembled WGS sequence"/>
</dbReference>
<reference evidence="2 3" key="1">
    <citation type="journal article" date="2023" name="Plants (Basel)">
        <title>Bridging the Gap: Combining Genomics and Transcriptomics Approaches to Understand Stylosanthes scabra, an Orphan Legume from the Brazilian Caatinga.</title>
        <authorList>
            <person name="Ferreira-Neto J.R.C."/>
            <person name="da Silva M.D."/>
            <person name="Binneck E."/>
            <person name="de Melo N.F."/>
            <person name="da Silva R.H."/>
            <person name="de Melo A.L.T.M."/>
            <person name="Pandolfi V."/>
            <person name="Bustamante F.O."/>
            <person name="Brasileiro-Vidal A.C."/>
            <person name="Benko-Iseppon A.M."/>
        </authorList>
    </citation>
    <scope>NUCLEOTIDE SEQUENCE [LARGE SCALE GENOMIC DNA]</scope>
    <source>
        <tissue evidence="2">Leaves</tissue>
    </source>
</reference>
<protein>
    <submittedName>
        <fullName evidence="2">Uncharacterized protein</fullName>
    </submittedName>
</protein>
<gene>
    <name evidence="2" type="ORF">PIB30_081636</name>
</gene>
<sequence>MDHEENLKHLLQDPPEEAGTLGWMELTEPAEEVPEVEGGPDMLPTQAATPTKMRSSIDSSLEQWLGIATEAILVSYLAPHALSFTFVPR</sequence>